<name>A0A392W7Z4_9FABA</name>
<dbReference type="Proteomes" id="UP000265520">
    <property type="component" value="Unassembled WGS sequence"/>
</dbReference>
<organism evidence="2 3">
    <name type="scientific">Trifolium medium</name>
    <dbReference type="NCBI Taxonomy" id="97028"/>
    <lineage>
        <taxon>Eukaryota</taxon>
        <taxon>Viridiplantae</taxon>
        <taxon>Streptophyta</taxon>
        <taxon>Embryophyta</taxon>
        <taxon>Tracheophyta</taxon>
        <taxon>Spermatophyta</taxon>
        <taxon>Magnoliopsida</taxon>
        <taxon>eudicotyledons</taxon>
        <taxon>Gunneridae</taxon>
        <taxon>Pentapetalae</taxon>
        <taxon>rosids</taxon>
        <taxon>fabids</taxon>
        <taxon>Fabales</taxon>
        <taxon>Fabaceae</taxon>
        <taxon>Papilionoideae</taxon>
        <taxon>50 kb inversion clade</taxon>
        <taxon>NPAAA clade</taxon>
        <taxon>Hologalegina</taxon>
        <taxon>IRL clade</taxon>
        <taxon>Trifolieae</taxon>
        <taxon>Trifolium</taxon>
    </lineage>
</organism>
<keyword evidence="1" id="KW-0472">Membrane</keyword>
<proteinExistence type="predicted"/>
<keyword evidence="1" id="KW-1133">Transmembrane helix</keyword>
<keyword evidence="1" id="KW-0812">Transmembrane</keyword>
<dbReference type="EMBL" id="LXQA011373437">
    <property type="protein sequence ID" value="MCI95015.1"/>
    <property type="molecule type" value="Genomic_DNA"/>
</dbReference>
<evidence type="ECO:0000256" key="1">
    <source>
        <dbReference type="SAM" id="Phobius"/>
    </source>
</evidence>
<keyword evidence="3" id="KW-1185">Reference proteome</keyword>
<sequence length="51" mass="5649">VQIGSGEWWWSVRVPFLSVRDVLPSSSPCSWCFAIFSVFAAVCLSQASKLI</sequence>
<accession>A0A392W7Z4</accession>
<feature type="transmembrane region" description="Helical" evidence="1">
    <location>
        <begin position="25"/>
        <end position="44"/>
    </location>
</feature>
<evidence type="ECO:0000313" key="2">
    <source>
        <dbReference type="EMBL" id="MCI95015.1"/>
    </source>
</evidence>
<evidence type="ECO:0000313" key="3">
    <source>
        <dbReference type="Proteomes" id="UP000265520"/>
    </source>
</evidence>
<dbReference type="AlphaFoldDB" id="A0A392W7Z4"/>
<protein>
    <submittedName>
        <fullName evidence="2">Uncharacterized protein</fullName>
    </submittedName>
</protein>
<comment type="caution">
    <text evidence="2">The sequence shown here is derived from an EMBL/GenBank/DDBJ whole genome shotgun (WGS) entry which is preliminary data.</text>
</comment>
<feature type="non-terminal residue" evidence="2">
    <location>
        <position position="51"/>
    </location>
</feature>
<reference evidence="2 3" key="1">
    <citation type="journal article" date="2018" name="Front. Plant Sci.">
        <title>Red Clover (Trifolium pratense) and Zigzag Clover (T. medium) - A Picture of Genomic Similarities and Differences.</title>
        <authorList>
            <person name="Dluhosova J."/>
            <person name="Istvanek J."/>
            <person name="Nedelnik J."/>
            <person name="Repkova J."/>
        </authorList>
    </citation>
    <scope>NUCLEOTIDE SEQUENCE [LARGE SCALE GENOMIC DNA]</scope>
    <source>
        <strain evidence="3">cv. 10/8</strain>
        <tissue evidence="2">Leaf</tissue>
    </source>
</reference>
<feature type="non-terminal residue" evidence="2">
    <location>
        <position position="1"/>
    </location>
</feature>